<accession>A0A562TAA3</accession>
<keyword evidence="1" id="KW-0808">Transferase</keyword>
<dbReference type="GO" id="GO:0008168">
    <property type="term" value="F:methyltransferase activity"/>
    <property type="evidence" value="ECO:0007669"/>
    <property type="project" value="UniProtKB-KW"/>
</dbReference>
<dbReference type="SUPFAM" id="SSF53335">
    <property type="entry name" value="S-adenosyl-L-methionine-dependent methyltransferases"/>
    <property type="match status" value="1"/>
</dbReference>
<evidence type="ECO:0000313" key="1">
    <source>
        <dbReference type="EMBL" id="TWI90038.1"/>
    </source>
</evidence>
<dbReference type="GO" id="GO:0032259">
    <property type="term" value="P:methylation"/>
    <property type="evidence" value="ECO:0007669"/>
    <property type="project" value="UniProtKB-KW"/>
</dbReference>
<dbReference type="Proteomes" id="UP000320593">
    <property type="component" value="Unassembled WGS sequence"/>
</dbReference>
<proteinExistence type="predicted"/>
<dbReference type="EMBL" id="VLLF01000002">
    <property type="protein sequence ID" value="TWI90038.1"/>
    <property type="molecule type" value="Genomic_DNA"/>
</dbReference>
<organism evidence="1 2">
    <name type="scientific">Roseibium hamelinense</name>
    <dbReference type="NCBI Taxonomy" id="150831"/>
    <lineage>
        <taxon>Bacteria</taxon>
        <taxon>Pseudomonadati</taxon>
        <taxon>Pseudomonadota</taxon>
        <taxon>Alphaproteobacteria</taxon>
        <taxon>Hyphomicrobiales</taxon>
        <taxon>Stappiaceae</taxon>
        <taxon>Roseibium</taxon>
    </lineage>
</organism>
<gene>
    <name evidence="1" type="ORF">JM93_01014</name>
</gene>
<dbReference type="RefSeq" id="WP_170230530.1">
    <property type="nucleotide sequence ID" value="NZ_SMLY01000086.1"/>
</dbReference>
<evidence type="ECO:0000313" key="2">
    <source>
        <dbReference type="Proteomes" id="UP000320593"/>
    </source>
</evidence>
<dbReference type="Gene3D" id="3.40.50.150">
    <property type="entry name" value="Vaccinia Virus protein VP39"/>
    <property type="match status" value="1"/>
</dbReference>
<reference evidence="1 2" key="1">
    <citation type="submission" date="2019-07" db="EMBL/GenBank/DDBJ databases">
        <title>Genomic Encyclopedia of Archaeal and Bacterial Type Strains, Phase II (KMG-II): from individual species to whole genera.</title>
        <authorList>
            <person name="Goeker M."/>
        </authorList>
    </citation>
    <scope>NUCLEOTIDE SEQUENCE [LARGE SCALE GENOMIC DNA]</scope>
    <source>
        <strain evidence="1 2">ATCC BAA-252</strain>
    </source>
</reference>
<dbReference type="AlphaFoldDB" id="A0A562TAA3"/>
<sequence>MPIEVAAKKAYVACLRGLRAASDGLGTTRLLQRNSKTSRRAHWLLSLLAIHDLKALIALDVPWWAYDAIDEVNRFLDLRPKAQVFEYGSGASTIWLAHRCEHVWSVEHDPDWARQMTAEIARLELTNRIAIEICSPDKKTGCADVFRSQKAGYSGLCFESYAKAIQQHQTKFDLVVVDGRARAGCLLEAIKCLKDDGLIVFDNSGRRRYRETIKSLEENMDVRTYHGMTPSLPYPEETTLISASKNTSLAP</sequence>
<keyword evidence="1" id="KW-0489">Methyltransferase</keyword>
<dbReference type="InterPro" id="IPR029063">
    <property type="entry name" value="SAM-dependent_MTases_sf"/>
</dbReference>
<name>A0A562TAA3_9HYPH</name>
<protein>
    <submittedName>
        <fullName evidence="1">Methyltransferase family protein</fullName>
    </submittedName>
</protein>
<keyword evidence="2" id="KW-1185">Reference proteome</keyword>
<comment type="caution">
    <text evidence="1">The sequence shown here is derived from an EMBL/GenBank/DDBJ whole genome shotgun (WGS) entry which is preliminary data.</text>
</comment>